<evidence type="ECO:0000313" key="10">
    <source>
        <dbReference type="EMBL" id="PKR89753.1"/>
    </source>
</evidence>
<dbReference type="EMBL" id="PJNW01000004">
    <property type="protein sequence ID" value="PKR89753.1"/>
    <property type="molecule type" value="Genomic_DNA"/>
</dbReference>
<keyword evidence="11" id="KW-1185">Reference proteome</keyword>
<dbReference type="GO" id="GO:0016020">
    <property type="term" value="C:membrane"/>
    <property type="evidence" value="ECO:0007669"/>
    <property type="project" value="UniProtKB-SubCell"/>
</dbReference>
<evidence type="ECO:0000256" key="5">
    <source>
        <dbReference type="ARBA" id="ARBA00022692"/>
    </source>
</evidence>
<feature type="transmembrane region" description="Helical" evidence="8">
    <location>
        <begin position="49"/>
        <end position="70"/>
    </location>
</feature>
<reference evidence="10 11" key="1">
    <citation type="submission" date="2017-12" db="EMBL/GenBank/DDBJ databases">
        <title>Anaerobic carbon monoxide metabolism by Pleomorphomonas carboxyditropha sp. nov., a new mesophilic hydrogenogenic carboxidotroph.</title>
        <authorList>
            <person name="Esquivel-Elizondo S."/>
            <person name="Krajmalnik-Brown R."/>
        </authorList>
    </citation>
    <scope>NUCLEOTIDE SEQUENCE [LARGE SCALE GENOMIC DNA]</scope>
    <source>
        <strain evidence="10 11">R5-392</strain>
    </source>
</reference>
<evidence type="ECO:0000313" key="11">
    <source>
        <dbReference type="Proteomes" id="UP000233491"/>
    </source>
</evidence>
<dbReference type="InterPro" id="IPR009908">
    <property type="entry name" value="Methylamine_util_MauE"/>
</dbReference>
<dbReference type="OrthoDB" id="4462029at2"/>
<evidence type="ECO:0000256" key="8">
    <source>
        <dbReference type="SAM" id="Phobius"/>
    </source>
</evidence>
<dbReference type="AlphaFoldDB" id="A0A1I4UWL5"/>
<keyword evidence="7 8" id="KW-0472">Membrane</keyword>
<evidence type="ECO:0000256" key="6">
    <source>
        <dbReference type="ARBA" id="ARBA00022989"/>
    </source>
</evidence>
<evidence type="ECO:0000256" key="4">
    <source>
        <dbReference type="ARBA" id="ARBA00019078"/>
    </source>
</evidence>
<feature type="transmembrane region" description="Helical" evidence="8">
    <location>
        <begin position="77"/>
        <end position="95"/>
    </location>
</feature>
<evidence type="ECO:0000256" key="7">
    <source>
        <dbReference type="ARBA" id="ARBA00023136"/>
    </source>
</evidence>
<dbReference type="GO" id="GO:0030416">
    <property type="term" value="P:methylamine metabolic process"/>
    <property type="evidence" value="ECO:0007669"/>
    <property type="project" value="InterPro"/>
</dbReference>
<keyword evidence="5 8" id="KW-0812">Transmembrane</keyword>
<organism evidence="10 11">
    <name type="scientific">Pleomorphomonas diazotrophica</name>
    <dbReference type="NCBI Taxonomy" id="1166257"/>
    <lineage>
        <taxon>Bacteria</taxon>
        <taxon>Pseudomonadati</taxon>
        <taxon>Pseudomonadota</taxon>
        <taxon>Alphaproteobacteria</taxon>
        <taxon>Hyphomicrobiales</taxon>
        <taxon>Pleomorphomonadaceae</taxon>
        <taxon>Pleomorphomonas</taxon>
    </lineage>
</organism>
<comment type="subcellular location">
    <subcellularLocation>
        <location evidence="2">Membrane</location>
        <topology evidence="2">Multi-pass membrane protein</topology>
    </subcellularLocation>
</comment>
<sequence length="177" mass="18366">MMESSWPSLVAGVATAFTAILYARASLHKLFDLTAFSGFVEDYQLAPRAWSKSIAVALALLETTIVAALVAPMTRPFGLLIGAALLAVYAGAMAINIRRGRSYVECGCGGPVQPINGATLMRNGALMAMALLGLVAPGNGLGAAEAFTVIAGGATLFIGFLLVEQMIANASHLKTRH</sequence>
<dbReference type="RefSeq" id="WP_101288554.1">
    <property type="nucleotide sequence ID" value="NZ_FOUQ01000009.1"/>
</dbReference>
<dbReference type="Proteomes" id="UP000233491">
    <property type="component" value="Unassembled WGS sequence"/>
</dbReference>
<evidence type="ECO:0000259" key="9">
    <source>
        <dbReference type="Pfam" id="PF07291"/>
    </source>
</evidence>
<keyword evidence="6 8" id="KW-1133">Transmembrane helix</keyword>
<comment type="caution">
    <text evidence="10">The sequence shown here is derived from an EMBL/GenBank/DDBJ whole genome shotgun (WGS) entry which is preliminary data.</text>
</comment>
<protein>
    <recommendedName>
        <fullName evidence="4">Methylamine utilization protein MauE</fullName>
    </recommendedName>
</protein>
<dbReference type="UniPathway" id="UPA00895"/>
<evidence type="ECO:0000256" key="1">
    <source>
        <dbReference type="ARBA" id="ARBA00003475"/>
    </source>
</evidence>
<proteinExistence type="predicted"/>
<accession>A0A1I4UWL5</accession>
<comment type="function">
    <text evidence="1">May be specifically involved in the processing, transport, and/or maturation of the MADH beta-subunit.</text>
</comment>
<evidence type="ECO:0000256" key="3">
    <source>
        <dbReference type="ARBA" id="ARBA00004856"/>
    </source>
</evidence>
<feature type="transmembrane region" description="Helical" evidence="8">
    <location>
        <begin position="141"/>
        <end position="163"/>
    </location>
</feature>
<name>A0A1I4UWL5_9HYPH</name>
<comment type="pathway">
    <text evidence="3">One-carbon metabolism; methylamine degradation.</text>
</comment>
<feature type="domain" description="Methylamine utilisation protein MauE" evidence="9">
    <location>
        <begin position="11"/>
        <end position="135"/>
    </location>
</feature>
<dbReference type="Pfam" id="PF07291">
    <property type="entry name" value="MauE"/>
    <property type="match status" value="1"/>
</dbReference>
<gene>
    <name evidence="10" type="ORF">CXZ10_07590</name>
</gene>
<evidence type="ECO:0000256" key="2">
    <source>
        <dbReference type="ARBA" id="ARBA00004141"/>
    </source>
</evidence>